<evidence type="ECO:0000256" key="19">
    <source>
        <dbReference type="ARBA" id="ARBA00023113"/>
    </source>
</evidence>
<organism evidence="28 29">
    <name type="scientific">Rhizoctonia solani</name>
    <dbReference type="NCBI Taxonomy" id="456999"/>
    <lineage>
        <taxon>Eukaryota</taxon>
        <taxon>Fungi</taxon>
        <taxon>Dikarya</taxon>
        <taxon>Basidiomycota</taxon>
        <taxon>Agaricomycotina</taxon>
        <taxon>Agaricomycetes</taxon>
        <taxon>Cantharellales</taxon>
        <taxon>Ceratobasidiaceae</taxon>
        <taxon>Rhizoctonia</taxon>
    </lineage>
</organism>
<dbReference type="GO" id="GO:0003887">
    <property type="term" value="F:DNA-directed DNA polymerase activity"/>
    <property type="evidence" value="ECO:0007669"/>
    <property type="project" value="UniProtKB-KW"/>
</dbReference>
<feature type="compositionally biased region" description="Basic and acidic residues" evidence="25">
    <location>
        <begin position="235"/>
        <end position="258"/>
    </location>
</feature>
<sequence length="1362" mass="152838">MDDIITTTRQTVGATVIINGSSHTVTQEEVNLWDKHNRKALATIRRNLTESVLTHVLSSSTAKEAWDRLVGLYEISDIVELVSIRRQYFSHRMAEDAKIEDHLKQMQEWFDCMQAIGPTYATSFDKAVTLPSSLPPSWDIFIQTLQSDLNDLNAPSADRAAIASRIERKIVAEGQHCAQANVSNAMYAGHKEKGKGKGKSNNSSQGNKNLSSSQEKKRSGNCNYCNKAGHWEKECRKKKKDLKEKKDKDGGEKKEETAKVATTSEGKGGPPTYSFMAVQDYVGTDWIADSGAESHFVVNANSFSSYYKTPGQIVRGVGGSLPIIGRGDVKATFRKGGPVILLKDCAHVPAMKTNLFSITCFTKAGGSATFKNDTARFTTPDGKFLGKAKRQKDGGLYILPISLIEQDSSTEAVQKAYAAFQPVLEEMQKEVGKGEMPTIDESPKDYFCEACIQAKQHKAPFSKESETKYMQVGELVVSDIWGPSQVQSLQGNAYFCVFIDAFSRFSAVYFMKSNKETREHYKSFEALIRTQTGNSIKRFRSDEGKEYVNQEFKSYVQSQGTVQELTAPHSSSSNGMAERLMRTLLDHGRAALQQYELPRYLWQQAVGHINYIKNRIPTQAHGKTPYELFYGTKPKIAKLEEFGAYMWVLDQPGKAKKLDAKSHKYHFTGYGDNSRAFSYWKPETHQILLTRNVIFVPQEPVEQDIDYENLQEAELPVVGGVNTPDQSQQTKNPTTPTKSSKPKPGVFTPPPKTKPATGPDSKVQPSTPPKKEPKAETPVPSAPEKGKGTPRFTTQLPGVKYTSQNPRRTSRPIKQTDYRQLHLYGHTTSNNASEVVSPPSTSTRAPGGWDWEREPSQTFSEFIPGEDDSQDGSSSEEIADEEPESEDEVEEGLLGLEEEWHEYAYVAISHPHDDNHPTYEEMLTRWDADMWSKAREEEILIFLKYDTFEKVDLPKGFKVLDCHWVNVVKRFGQRYGIDYASILDWDIISLDVKSAFLNGRLEEEIYMRQILGYDDGSGQVLRIKGNLYGLKQAPRVWNKIFSEKALGIGFNRTTADPSLYYRNNNGKIAILAVYVDDIAVFTTRGYSQLVKEELMSLFEMRDLGELKEFLVERAGLSDANPTKLPIPAGTSLQRYDGKPIDYPYSTRIGELLYAALGSRPDIAFAVQHLSQFSSNPRPQHITMVKQIYKYLRGTLDLGITYNGNKDQLMPIGYTDADWGQNILDRRSISGQIYILAGGAVSWSSKKQTTVALSTLEAEYLALSLAVRQAIWLRYLFADLELTLSSPITIYIDNNGTIRVASDPQHHSRTKHIDVRHQFIRHHVACESVQLAYTSSSANLADHLTKAIPSIWLQRSIDGWNGT</sequence>
<keyword evidence="12" id="KW-0378">Hydrolase</keyword>
<dbReference type="Pfam" id="PF00665">
    <property type="entry name" value="rve"/>
    <property type="match status" value="1"/>
</dbReference>
<evidence type="ECO:0000256" key="4">
    <source>
        <dbReference type="ARBA" id="ARBA00022664"/>
    </source>
</evidence>
<dbReference type="InterPro" id="IPR039537">
    <property type="entry name" value="Retrotran_Ty1/copia-like"/>
</dbReference>
<keyword evidence="16" id="KW-0229">DNA integration</keyword>
<evidence type="ECO:0000256" key="5">
    <source>
        <dbReference type="ARBA" id="ARBA00022670"/>
    </source>
</evidence>
<keyword evidence="29" id="KW-1185">Reference proteome</keyword>
<reference evidence="28 29" key="1">
    <citation type="submission" date="2015-07" db="EMBL/GenBank/DDBJ databases">
        <authorList>
            <person name="Noorani M."/>
        </authorList>
    </citation>
    <scope>NUCLEOTIDE SEQUENCE [LARGE SCALE GENOMIC DNA]</scope>
    <source>
        <strain evidence="28">BBA 69670</strain>
    </source>
</reference>
<evidence type="ECO:0000256" key="10">
    <source>
        <dbReference type="ARBA" id="ARBA00022750"/>
    </source>
</evidence>
<keyword evidence="2" id="KW-0815">Transposition</keyword>
<keyword evidence="10" id="KW-0064">Aspartyl protease</keyword>
<evidence type="ECO:0000256" key="1">
    <source>
        <dbReference type="ARBA" id="ARBA00002180"/>
    </source>
</evidence>
<evidence type="ECO:0000256" key="20">
    <source>
        <dbReference type="ARBA" id="ARBA00023172"/>
    </source>
</evidence>
<keyword evidence="7" id="KW-0540">Nuclease</keyword>
<keyword evidence="3" id="KW-1188">Viral release from host cell</keyword>
<dbReference type="GO" id="GO:0004190">
    <property type="term" value="F:aspartic-type endopeptidase activity"/>
    <property type="evidence" value="ECO:0007669"/>
    <property type="project" value="UniProtKB-KW"/>
</dbReference>
<keyword evidence="20" id="KW-0233">DNA recombination</keyword>
<evidence type="ECO:0000256" key="25">
    <source>
        <dbReference type="SAM" id="MobiDB-lite"/>
    </source>
</evidence>
<dbReference type="GO" id="GO:0008270">
    <property type="term" value="F:zinc ion binding"/>
    <property type="evidence" value="ECO:0007669"/>
    <property type="project" value="UniProtKB-KW"/>
</dbReference>
<dbReference type="GO" id="GO:0006397">
    <property type="term" value="P:mRNA processing"/>
    <property type="evidence" value="ECO:0007669"/>
    <property type="project" value="UniProtKB-KW"/>
</dbReference>
<feature type="domain" description="Integrase catalytic" evidence="27">
    <location>
        <begin position="456"/>
        <end position="633"/>
    </location>
</feature>
<keyword evidence="24" id="KW-0862">Zinc</keyword>
<proteinExistence type="predicted"/>
<evidence type="ECO:0000256" key="9">
    <source>
        <dbReference type="ARBA" id="ARBA00022741"/>
    </source>
</evidence>
<keyword evidence="8" id="KW-0479">Metal-binding</keyword>
<dbReference type="GO" id="GO:0032196">
    <property type="term" value="P:transposition"/>
    <property type="evidence" value="ECO:0007669"/>
    <property type="project" value="UniProtKB-KW"/>
</dbReference>
<dbReference type="InterPro" id="IPR012337">
    <property type="entry name" value="RNaseH-like_sf"/>
</dbReference>
<dbReference type="InterPro" id="IPR036397">
    <property type="entry name" value="RNaseH_sf"/>
</dbReference>
<keyword evidence="4" id="KW-0507">mRNA processing</keyword>
<evidence type="ECO:0000256" key="12">
    <source>
        <dbReference type="ARBA" id="ARBA00022801"/>
    </source>
</evidence>
<evidence type="ECO:0000256" key="2">
    <source>
        <dbReference type="ARBA" id="ARBA00022578"/>
    </source>
</evidence>
<evidence type="ECO:0000256" key="8">
    <source>
        <dbReference type="ARBA" id="ARBA00022723"/>
    </source>
</evidence>
<dbReference type="CDD" id="cd09272">
    <property type="entry name" value="RNase_HI_RT_Ty1"/>
    <property type="match status" value="1"/>
</dbReference>
<evidence type="ECO:0000256" key="22">
    <source>
        <dbReference type="ARBA" id="ARBA00048173"/>
    </source>
</evidence>
<feature type="region of interest" description="Disordered" evidence="25">
    <location>
        <begin position="190"/>
        <end position="223"/>
    </location>
</feature>
<evidence type="ECO:0000256" key="7">
    <source>
        <dbReference type="ARBA" id="ARBA00022722"/>
    </source>
</evidence>
<dbReference type="InterPro" id="IPR036875">
    <property type="entry name" value="Znf_CCHC_sf"/>
</dbReference>
<dbReference type="GO" id="GO:0005634">
    <property type="term" value="C:nucleus"/>
    <property type="evidence" value="ECO:0007669"/>
    <property type="project" value="UniProtKB-ARBA"/>
</dbReference>
<feature type="compositionally biased region" description="Acidic residues" evidence="25">
    <location>
        <begin position="877"/>
        <end position="891"/>
    </location>
</feature>
<dbReference type="GO" id="GO:0003964">
    <property type="term" value="F:RNA-directed DNA polymerase activity"/>
    <property type="evidence" value="ECO:0007669"/>
    <property type="project" value="UniProtKB-KW"/>
</dbReference>
<evidence type="ECO:0000256" key="23">
    <source>
        <dbReference type="ARBA" id="ARBA00049244"/>
    </source>
</evidence>
<protein>
    <submittedName>
        <fullName evidence="28">Retrovirus-related Pol polyprotein from transposon TNT 1-94</fullName>
    </submittedName>
</protein>
<feature type="region of interest" description="Disordered" evidence="25">
    <location>
        <begin position="235"/>
        <end position="271"/>
    </location>
</feature>
<keyword evidence="9" id="KW-0547">Nucleotide-binding</keyword>
<dbReference type="SUPFAM" id="SSF53098">
    <property type="entry name" value="Ribonuclease H-like"/>
    <property type="match status" value="1"/>
</dbReference>
<dbReference type="GO" id="GO:0004519">
    <property type="term" value="F:endonuclease activity"/>
    <property type="evidence" value="ECO:0007669"/>
    <property type="project" value="UniProtKB-KW"/>
</dbReference>
<evidence type="ECO:0000256" key="14">
    <source>
        <dbReference type="ARBA" id="ARBA00022842"/>
    </source>
</evidence>
<dbReference type="InterPro" id="IPR057670">
    <property type="entry name" value="SH3_retrovirus"/>
</dbReference>
<evidence type="ECO:0000256" key="16">
    <source>
        <dbReference type="ARBA" id="ARBA00022908"/>
    </source>
</evidence>
<dbReference type="GO" id="GO:0006508">
    <property type="term" value="P:proteolysis"/>
    <property type="evidence" value="ECO:0007669"/>
    <property type="project" value="UniProtKB-KW"/>
</dbReference>
<dbReference type="PANTHER" id="PTHR42648">
    <property type="entry name" value="TRANSPOSASE, PUTATIVE-RELATED"/>
    <property type="match status" value="1"/>
</dbReference>
<dbReference type="InterPro" id="IPR043502">
    <property type="entry name" value="DNA/RNA_pol_sf"/>
</dbReference>
<keyword evidence="5" id="KW-0645">Protease</keyword>
<feature type="compositionally biased region" description="Polar residues" evidence="25">
    <location>
        <begin position="826"/>
        <end position="844"/>
    </location>
</feature>
<dbReference type="Proteomes" id="UP000044841">
    <property type="component" value="Unassembled WGS sequence"/>
</dbReference>
<accession>A0A0K6GIG8</accession>
<dbReference type="GO" id="GO:0003723">
    <property type="term" value="F:RNA binding"/>
    <property type="evidence" value="ECO:0007669"/>
    <property type="project" value="UniProtKB-KW"/>
</dbReference>
<dbReference type="GO" id="GO:0006310">
    <property type="term" value="P:DNA recombination"/>
    <property type="evidence" value="ECO:0007669"/>
    <property type="project" value="UniProtKB-KW"/>
</dbReference>
<dbReference type="InterPro" id="IPR054722">
    <property type="entry name" value="PolX-like_BBD"/>
</dbReference>
<dbReference type="InterPro" id="IPR001584">
    <property type="entry name" value="Integrase_cat-core"/>
</dbReference>
<evidence type="ECO:0000313" key="29">
    <source>
        <dbReference type="Proteomes" id="UP000044841"/>
    </source>
</evidence>
<feature type="compositionally biased region" description="Polar residues" evidence="25">
    <location>
        <begin position="791"/>
        <end position="807"/>
    </location>
</feature>
<dbReference type="Pfam" id="PF25597">
    <property type="entry name" value="SH3_retrovirus"/>
    <property type="match status" value="1"/>
</dbReference>
<dbReference type="Pfam" id="PF07727">
    <property type="entry name" value="RVT_2"/>
    <property type="match status" value="1"/>
</dbReference>
<evidence type="ECO:0000259" key="27">
    <source>
        <dbReference type="PROSITE" id="PS50994"/>
    </source>
</evidence>
<name>A0A0K6GIG8_9AGAM</name>
<keyword evidence="14" id="KW-0460">Magnesium</keyword>
<evidence type="ECO:0000256" key="15">
    <source>
        <dbReference type="ARBA" id="ARBA00022884"/>
    </source>
</evidence>
<evidence type="ECO:0000256" key="3">
    <source>
        <dbReference type="ARBA" id="ARBA00022612"/>
    </source>
</evidence>
<comment type="catalytic activity">
    <reaction evidence="23">
        <text>DNA(n) + a 2'-deoxyribonucleoside 5'-triphosphate = DNA(n+1) + diphosphate</text>
        <dbReference type="Rhea" id="RHEA:22508"/>
        <dbReference type="Rhea" id="RHEA-COMP:17339"/>
        <dbReference type="Rhea" id="RHEA-COMP:17340"/>
        <dbReference type="ChEBI" id="CHEBI:33019"/>
        <dbReference type="ChEBI" id="CHEBI:61560"/>
        <dbReference type="ChEBI" id="CHEBI:173112"/>
        <dbReference type="EC" id="2.7.7.7"/>
    </reaction>
</comment>
<keyword evidence="6" id="KW-0548">Nucleotidyltransferase</keyword>
<comment type="function">
    <text evidence="1">The aspartyl protease (PR) mediates the proteolytic cleavages of the Gag and Gag-Pol polyproteins after assembly of the VLP.</text>
</comment>
<feature type="compositionally biased region" description="Low complexity" evidence="25">
    <location>
        <begin position="726"/>
        <end position="744"/>
    </location>
</feature>
<dbReference type="Pfam" id="PF14223">
    <property type="entry name" value="Retrotran_gag_2"/>
    <property type="match status" value="1"/>
</dbReference>
<evidence type="ECO:0000256" key="6">
    <source>
        <dbReference type="ARBA" id="ARBA00022695"/>
    </source>
</evidence>
<evidence type="ECO:0000256" key="17">
    <source>
        <dbReference type="ARBA" id="ARBA00022918"/>
    </source>
</evidence>
<feature type="domain" description="CCHC-type" evidence="26">
    <location>
        <begin position="222"/>
        <end position="237"/>
    </location>
</feature>
<keyword evidence="24" id="KW-0863">Zinc-finger</keyword>
<gene>
    <name evidence="28" type="ORF">RSOLAG22IIIB_06993</name>
</gene>
<keyword evidence="11" id="KW-0255">Endonuclease</keyword>
<keyword evidence="21" id="KW-0511">Multifunctional enzyme</keyword>
<feature type="compositionally biased region" description="Low complexity" evidence="25">
    <location>
        <begin position="199"/>
        <end position="213"/>
    </location>
</feature>
<keyword evidence="19" id="KW-0917">Virion maturation</keyword>
<evidence type="ECO:0000256" key="18">
    <source>
        <dbReference type="ARBA" id="ARBA00022932"/>
    </source>
</evidence>
<comment type="catalytic activity">
    <reaction evidence="22">
        <text>DNA(n) + a 2'-deoxyribonucleoside 5'-triphosphate = DNA(n+1) + diphosphate</text>
        <dbReference type="Rhea" id="RHEA:22508"/>
        <dbReference type="Rhea" id="RHEA-COMP:17339"/>
        <dbReference type="Rhea" id="RHEA-COMP:17340"/>
        <dbReference type="ChEBI" id="CHEBI:33019"/>
        <dbReference type="ChEBI" id="CHEBI:61560"/>
        <dbReference type="ChEBI" id="CHEBI:173112"/>
        <dbReference type="EC" id="2.7.7.49"/>
    </reaction>
</comment>
<keyword evidence="18" id="KW-0808">Transferase</keyword>
<keyword evidence="15" id="KW-0694">RNA-binding</keyword>
<evidence type="ECO:0000313" key="28">
    <source>
        <dbReference type="EMBL" id="CUA78310.1"/>
    </source>
</evidence>
<evidence type="ECO:0000256" key="11">
    <source>
        <dbReference type="ARBA" id="ARBA00022759"/>
    </source>
</evidence>
<dbReference type="Gene3D" id="3.30.420.10">
    <property type="entry name" value="Ribonuclease H-like superfamily/Ribonuclease H"/>
    <property type="match status" value="1"/>
</dbReference>
<dbReference type="InterPro" id="IPR001878">
    <property type="entry name" value="Znf_CCHC"/>
</dbReference>
<dbReference type="PANTHER" id="PTHR42648:SF11">
    <property type="entry name" value="TRANSPOSON TY4-P GAG-POL POLYPROTEIN"/>
    <property type="match status" value="1"/>
</dbReference>
<feature type="region of interest" description="Disordered" evidence="25">
    <location>
        <begin position="719"/>
        <end position="891"/>
    </location>
</feature>
<dbReference type="SUPFAM" id="SSF57756">
    <property type="entry name" value="Retrovirus zinc finger-like domains"/>
    <property type="match status" value="1"/>
</dbReference>
<evidence type="ECO:0000256" key="21">
    <source>
        <dbReference type="ARBA" id="ARBA00023268"/>
    </source>
</evidence>
<keyword evidence="13" id="KW-0067">ATP-binding</keyword>
<dbReference type="Pfam" id="PF22936">
    <property type="entry name" value="Pol_BBD"/>
    <property type="match status" value="1"/>
</dbReference>
<dbReference type="InterPro" id="IPR013103">
    <property type="entry name" value="RVT_2"/>
</dbReference>
<dbReference type="GO" id="GO:0015074">
    <property type="term" value="P:DNA integration"/>
    <property type="evidence" value="ECO:0007669"/>
    <property type="project" value="UniProtKB-KW"/>
</dbReference>
<evidence type="ECO:0000256" key="13">
    <source>
        <dbReference type="ARBA" id="ARBA00022840"/>
    </source>
</evidence>
<dbReference type="GO" id="GO:0005524">
    <property type="term" value="F:ATP binding"/>
    <property type="evidence" value="ECO:0007669"/>
    <property type="project" value="UniProtKB-KW"/>
</dbReference>
<dbReference type="SUPFAM" id="SSF56672">
    <property type="entry name" value="DNA/RNA polymerases"/>
    <property type="match status" value="1"/>
</dbReference>
<keyword evidence="17" id="KW-0695">RNA-directed DNA polymerase</keyword>
<dbReference type="PROSITE" id="PS50994">
    <property type="entry name" value="INTEGRASE"/>
    <property type="match status" value="1"/>
</dbReference>
<dbReference type="PROSITE" id="PS50158">
    <property type="entry name" value="ZF_CCHC"/>
    <property type="match status" value="1"/>
</dbReference>
<evidence type="ECO:0000256" key="24">
    <source>
        <dbReference type="PROSITE-ProRule" id="PRU00047"/>
    </source>
</evidence>
<keyword evidence="18" id="KW-0239">DNA-directed DNA polymerase</keyword>
<evidence type="ECO:0000259" key="26">
    <source>
        <dbReference type="PROSITE" id="PS50158"/>
    </source>
</evidence>
<dbReference type="EMBL" id="CYGV01001978">
    <property type="protein sequence ID" value="CUA78310.1"/>
    <property type="molecule type" value="Genomic_DNA"/>
</dbReference>